<dbReference type="AlphaFoldDB" id="A0A485LXE1"/>
<name>A0A485LXE1_9ZZZZ</name>
<accession>A0A485LXE1</accession>
<protein>
    <submittedName>
        <fullName evidence="1">Uncharacterized protein</fullName>
    </submittedName>
</protein>
<sequence length="89" mass="10637">MQRLVLAGYTVITVMVSFGAYEPNQGENSLEPSNYGCLHNNIDMFIRIMYLYVIDTSVKSARFVRRRKYWYFYYLHEPEKRRVLDGRVS</sequence>
<dbReference type="EMBL" id="CAADRM010000078">
    <property type="protein sequence ID" value="VFU13294.1"/>
    <property type="molecule type" value="Genomic_DNA"/>
</dbReference>
<gene>
    <name evidence="1" type="ORF">SCFA_170017</name>
</gene>
<proteinExistence type="predicted"/>
<organism evidence="1">
    <name type="scientific">anaerobic digester metagenome</name>
    <dbReference type="NCBI Taxonomy" id="1263854"/>
    <lineage>
        <taxon>unclassified sequences</taxon>
        <taxon>metagenomes</taxon>
        <taxon>ecological metagenomes</taxon>
    </lineage>
</organism>
<reference evidence="1" key="1">
    <citation type="submission" date="2019-03" db="EMBL/GenBank/DDBJ databases">
        <authorList>
            <person name="Hao L."/>
        </authorList>
    </citation>
    <scope>NUCLEOTIDE SEQUENCE</scope>
</reference>
<evidence type="ECO:0000313" key="1">
    <source>
        <dbReference type="EMBL" id="VFU13294.1"/>
    </source>
</evidence>